<accession>A0A1M6HN06</accession>
<evidence type="ECO:0000313" key="2">
    <source>
        <dbReference type="Proteomes" id="UP000184172"/>
    </source>
</evidence>
<dbReference type="STRING" id="797419.SAMN05216556_113100"/>
<evidence type="ECO:0000313" key="1">
    <source>
        <dbReference type="EMBL" id="SHJ23549.1"/>
    </source>
</evidence>
<keyword evidence="2" id="KW-1185">Reference proteome</keyword>
<organism evidence="1 2">
    <name type="scientific">Aequorivita viscosa</name>
    <dbReference type="NCBI Taxonomy" id="797419"/>
    <lineage>
        <taxon>Bacteria</taxon>
        <taxon>Pseudomonadati</taxon>
        <taxon>Bacteroidota</taxon>
        <taxon>Flavobacteriia</taxon>
        <taxon>Flavobacteriales</taxon>
        <taxon>Flavobacteriaceae</taxon>
        <taxon>Aequorivita</taxon>
    </lineage>
</organism>
<proteinExistence type="predicted"/>
<gene>
    <name evidence="1" type="ORF">SAMN04487908_1124</name>
</gene>
<reference evidence="2" key="1">
    <citation type="submission" date="2016-11" db="EMBL/GenBank/DDBJ databases">
        <authorList>
            <person name="Varghese N."/>
            <person name="Submissions S."/>
        </authorList>
    </citation>
    <scope>NUCLEOTIDE SEQUENCE [LARGE SCALE GENOMIC DNA]</scope>
    <source>
        <strain evidence="2">DSM 26349</strain>
    </source>
</reference>
<dbReference type="AlphaFoldDB" id="A0A1M6HN06"/>
<dbReference type="Proteomes" id="UP000184172">
    <property type="component" value="Unassembled WGS sequence"/>
</dbReference>
<protein>
    <submittedName>
        <fullName evidence="1">Uncharacterized protein</fullName>
    </submittedName>
</protein>
<name>A0A1M6HN06_9FLAO</name>
<dbReference type="EMBL" id="FQYV01000012">
    <property type="protein sequence ID" value="SHJ23549.1"/>
    <property type="molecule type" value="Genomic_DNA"/>
</dbReference>
<sequence>MMIKYMVKTFSLFVVNQTIVVQTVTPDAIPFHTERRRSTK</sequence>